<dbReference type="Proteomes" id="UP000789405">
    <property type="component" value="Unassembled WGS sequence"/>
</dbReference>
<organism evidence="1 2">
    <name type="scientific">Dentiscutata erythropus</name>
    <dbReference type="NCBI Taxonomy" id="1348616"/>
    <lineage>
        <taxon>Eukaryota</taxon>
        <taxon>Fungi</taxon>
        <taxon>Fungi incertae sedis</taxon>
        <taxon>Mucoromycota</taxon>
        <taxon>Glomeromycotina</taxon>
        <taxon>Glomeromycetes</taxon>
        <taxon>Diversisporales</taxon>
        <taxon>Gigasporaceae</taxon>
        <taxon>Dentiscutata</taxon>
    </lineage>
</organism>
<feature type="non-terminal residue" evidence="1">
    <location>
        <position position="1"/>
    </location>
</feature>
<dbReference type="AlphaFoldDB" id="A0A9N9P6V3"/>
<reference evidence="1" key="1">
    <citation type="submission" date="2021-06" db="EMBL/GenBank/DDBJ databases">
        <authorList>
            <person name="Kallberg Y."/>
            <person name="Tangrot J."/>
            <person name="Rosling A."/>
        </authorList>
    </citation>
    <scope>NUCLEOTIDE SEQUENCE</scope>
    <source>
        <strain evidence="1">MA453B</strain>
    </source>
</reference>
<accession>A0A9N9P6V3</accession>
<gene>
    <name evidence="1" type="ORF">DERYTH_LOCUS22336</name>
</gene>
<proteinExistence type="predicted"/>
<evidence type="ECO:0000313" key="1">
    <source>
        <dbReference type="EMBL" id="CAG8795754.1"/>
    </source>
</evidence>
<keyword evidence="2" id="KW-1185">Reference proteome</keyword>
<dbReference type="OrthoDB" id="2310771at2759"/>
<protein>
    <submittedName>
        <fullName evidence="1">14824_t:CDS:1</fullName>
    </submittedName>
</protein>
<evidence type="ECO:0000313" key="2">
    <source>
        <dbReference type="Proteomes" id="UP000789405"/>
    </source>
</evidence>
<sequence length="146" mass="17567">MQDYNEIDTKALTYAKRCEGQCLAKVRSNPNIYLWVCKNQHRWKASYRDMKRNYRWCNSCPHIFERSCLQLDEYNEKLYLAFKYSDNQHYQIVPFFYPQGQINLDAQIQRDWKKRALCFKEGIILITIPYCVVDLPTFIKSALNAF</sequence>
<comment type="caution">
    <text evidence="1">The sequence shown here is derived from an EMBL/GenBank/DDBJ whole genome shotgun (WGS) entry which is preliminary data.</text>
</comment>
<name>A0A9N9P6V3_9GLOM</name>
<dbReference type="EMBL" id="CAJVPY010030743">
    <property type="protein sequence ID" value="CAG8795754.1"/>
    <property type="molecule type" value="Genomic_DNA"/>
</dbReference>